<keyword evidence="7 17" id="KW-0808">Transferase</keyword>
<feature type="transmembrane region" description="Helical" evidence="16">
    <location>
        <begin position="331"/>
        <end position="355"/>
    </location>
</feature>
<proteinExistence type="inferred from homology"/>
<dbReference type="EMBL" id="JAKLMC020000003">
    <property type="protein sequence ID" value="KAK5957259.1"/>
    <property type="molecule type" value="Genomic_DNA"/>
</dbReference>
<dbReference type="PANTHER" id="PTHR12989:SF10">
    <property type="entry name" value="DOL-P-GLC:GLC(2)MAN(9)GLCNAC(2)-PP-DOL ALPHA-1,2-GLUCOSYLTRANSFERASE-RELATED"/>
    <property type="match status" value="1"/>
</dbReference>
<dbReference type="AlphaFoldDB" id="A0AAN8I8D8"/>
<keyword evidence="11 16" id="KW-0472">Membrane</keyword>
<comment type="catalytic activity">
    <reaction evidence="14">
        <text>an alpha-D-Glc-(1-&gt;3)-alpha-D-Glc-(1-&gt;3)-alpha-D-Man-(1-&gt;2)-alpha-D-Man-(1-&gt;2)-alpha-D-Man-(1-&gt;3)-[alpha-D-Man-(1-&gt;2)-alpha-D-Man-(1-&gt;3)-[alpha-D-Man-(1-&gt;2)-alpha-D-Man-(1-&gt;6)]-alpha-D-Man-(1-&gt;6)]-beta-D-Man-(1-&gt;4)-beta-D-GlcNAc-(1-&gt;4)-alpha-D-GlcNAc-diphospho-di-trans,poly-cis-dolichol + a di-trans,poly-cis-dolichyl beta-D-glucosyl phosphate = a alpha-D-Glc-(1-&gt;2)-alpha-D-Glc-(1-&gt;3)-alpha-D-Glc-(1-&gt;3)-alpha-D-Man-(1-&gt;2)-alpha-D-Man-(1-&gt;2)-alpha-D-Man-(1-&gt;3)-[alpha-D-Man-(1-&gt;2)-alpha-D-Man-(1-&gt;3)-[alpha-D-Man-(1-&gt;2)-alpha-D-Man-(1-&gt;6)]-alpha-D-Man-(1-&gt;6)]-beta-D-Man-(1-&gt;4)-beta-D-GlcNAc-(1-&gt;4)-alpha-D-GlcNAc-diphospho-di-trans,poly-cis-dolichol + a di-trans,poly-cis-dolichyl phosphate + H(+)</text>
        <dbReference type="Rhea" id="RHEA:29543"/>
        <dbReference type="Rhea" id="RHEA-COMP:19498"/>
        <dbReference type="Rhea" id="RHEA-COMP:19502"/>
        <dbReference type="Rhea" id="RHEA-COMP:19512"/>
        <dbReference type="Rhea" id="RHEA-COMP:19522"/>
        <dbReference type="ChEBI" id="CHEBI:15378"/>
        <dbReference type="ChEBI" id="CHEBI:57525"/>
        <dbReference type="ChEBI" id="CHEBI:57683"/>
        <dbReference type="ChEBI" id="CHEBI:132522"/>
        <dbReference type="ChEBI" id="CHEBI:132523"/>
        <dbReference type="EC" id="2.4.1.256"/>
    </reaction>
    <physiologicalReaction direction="left-to-right" evidence="14">
        <dbReference type="Rhea" id="RHEA:29544"/>
    </physiologicalReaction>
</comment>
<accession>A0AAN8I8D8</accession>
<dbReference type="PIRSF" id="PIRSF028810">
    <property type="entry name" value="Alpha1_2_glucosyltferase_Alg10"/>
    <property type="match status" value="1"/>
</dbReference>
<comment type="caution">
    <text evidence="17">The sequence shown here is derived from an EMBL/GenBank/DDBJ whole genome shotgun (WGS) entry which is preliminary data.</text>
</comment>
<dbReference type="GO" id="GO:0005789">
    <property type="term" value="C:endoplasmic reticulum membrane"/>
    <property type="evidence" value="ECO:0007669"/>
    <property type="project" value="UniProtKB-SubCell"/>
</dbReference>
<feature type="transmembrane region" description="Helical" evidence="16">
    <location>
        <begin position="375"/>
        <end position="392"/>
    </location>
</feature>
<dbReference type="GO" id="GO:0006488">
    <property type="term" value="P:dolichol-linked oligosaccharide biosynthetic process"/>
    <property type="evidence" value="ECO:0007669"/>
    <property type="project" value="InterPro"/>
</dbReference>
<evidence type="ECO:0000256" key="2">
    <source>
        <dbReference type="ARBA" id="ARBA00004922"/>
    </source>
</evidence>
<feature type="region of interest" description="Disordered" evidence="15">
    <location>
        <begin position="1"/>
        <end position="20"/>
    </location>
</feature>
<evidence type="ECO:0000256" key="13">
    <source>
        <dbReference type="ARBA" id="ARBA00044727"/>
    </source>
</evidence>
<evidence type="ECO:0000256" key="7">
    <source>
        <dbReference type="ARBA" id="ARBA00022679"/>
    </source>
</evidence>
<comment type="subcellular location">
    <subcellularLocation>
        <location evidence="1">Endoplasmic reticulum membrane</location>
        <topology evidence="1">Multi-pass membrane protein</topology>
    </subcellularLocation>
</comment>
<feature type="compositionally biased region" description="Basic and acidic residues" evidence="15">
    <location>
        <begin position="1"/>
        <end position="10"/>
    </location>
</feature>
<reference evidence="17 18" key="1">
    <citation type="submission" date="2022-12" db="EMBL/GenBank/DDBJ databases">
        <title>Genomic features and morphological characterization of a novel Knufia sp. strain isolated from spacecraft assembly facility.</title>
        <authorList>
            <person name="Teixeira M."/>
            <person name="Chander A.M."/>
            <person name="Stajich J.E."/>
            <person name="Venkateswaran K."/>
        </authorList>
    </citation>
    <scope>NUCLEOTIDE SEQUENCE [LARGE SCALE GENOMIC DNA]</scope>
    <source>
        <strain evidence="17 18">FJI-L2-BK-P2</strain>
    </source>
</reference>
<keyword evidence="8 16" id="KW-0812">Transmembrane</keyword>
<evidence type="ECO:0000256" key="16">
    <source>
        <dbReference type="SAM" id="Phobius"/>
    </source>
</evidence>
<feature type="transmembrane region" description="Helical" evidence="16">
    <location>
        <begin position="434"/>
        <end position="454"/>
    </location>
</feature>
<evidence type="ECO:0000256" key="15">
    <source>
        <dbReference type="SAM" id="MobiDB-lite"/>
    </source>
</evidence>
<keyword evidence="10 16" id="KW-1133">Transmembrane helix</keyword>
<dbReference type="Proteomes" id="UP001316803">
    <property type="component" value="Unassembled WGS sequence"/>
</dbReference>
<evidence type="ECO:0000256" key="14">
    <source>
        <dbReference type="ARBA" id="ARBA00048064"/>
    </source>
</evidence>
<evidence type="ECO:0000256" key="3">
    <source>
        <dbReference type="ARBA" id="ARBA00010600"/>
    </source>
</evidence>
<feature type="transmembrane region" description="Helical" evidence="16">
    <location>
        <begin position="185"/>
        <end position="201"/>
    </location>
</feature>
<dbReference type="InterPro" id="IPR016900">
    <property type="entry name" value="Alg10"/>
</dbReference>
<dbReference type="GO" id="GO:0106073">
    <property type="term" value="F:dolichyl pyrophosphate Glc2Man9GlcNAc2 alpha-1,2-glucosyltransferase activity"/>
    <property type="evidence" value="ECO:0007669"/>
    <property type="project" value="UniProtKB-EC"/>
</dbReference>
<feature type="transmembrane region" description="Helical" evidence="16">
    <location>
        <begin position="263"/>
        <end position="281"/>
    </location>
</feature>
<comment type="function">
    <text evidence="13">Dol-P-Glc:Glc(2)Man(9)GlcNAc(2)-PP-Dol alpha-1,2-glucosyltransferase that operates in the biosynthetic pathway of dolichol-linked oligosaccharides, the glycan precursors employed in protein asparagine (N)-glycosylation. The assembly of dolichol-linked oligosaccharides begins on the cytosolic side of the endoplasmic reticulum membrane and finishes in its lumen. The sequential addition of sugars to dolichol pyrophosphate produces dolichol-linked oligosaccharides containing fourteen sugars, including two GlcNAcs, nine mannoses and three glucoses. Once assembled, the oligosaccharide is transferred from the lipid to nascent proteins by oligosaccharyltransferases. In the lumen of the endoplasmic reticulum, adds the third and last glucose residue from dolichyl phosphate glucose (Dol-P-Glc) onto the lipid-linked oligosaccharide intermediate Glc(2)Man(9)GlcNAc(2)-PP-Dol to produce Glc(3)Man(9)GlcNAc(2)-PP-Dol.</text>
</comment>
<evidence type="ECO:0000256" key="8">
    <source>
        <dbReference type="ARBA" id="ARBA00022692"/>
    </source>
</evidence>
<organism evidence="17 18">
    <name type="scientific">Knufia fluminis</name>
    <dbReference type="NCBI Taxonomy" id="191047"/>
    <lineage>
        <taxon>Eukaryota</taxon>
        <taxon>Fungi</taxon>
        <taxon>Dikarya</taxon>
        <taxon>Ascomycota</taxon>
        <taxon>Pezizomycotina</taxon>
        <taxon>Eurotiomycetes</taxon>
        <taxon>Chaetothyriomycetidae</taxon>
        <taxon>Chaetothyriales</taxon>
        <taxon>Trichomeriaceae</taxon>
        <taxon>Knufia</taxon>
    </lineage>
</organism>
<evidence type="ECO:0000256" key="10">
    <source>
        <dbReference type="ARBA" id="ARBA00022989"/>
    </source>
</evidence>
<feature type="transmembrane region" description="Helical" evidence="16">
    <location>
        <begin position="503"/>
        <end position="522"/>
    </location>
</feature>
<evidence type="ECO:0000256" key="1">
    <source>
        <dbReference type="ARBA" id="ARBA00004477"/>
    </source>
</evidence>
<comment type="pathway">
    <text evidence="2">Protein modification; protein glycosylation.</text>
</comment>
<evidence type="ECO:0000256" key="9">
    <source>
        <dbReference type="ARBA" id="ARBA00022824"/>
    </source>
</evidence>
<sequence>MSLSKPRDIGGRSSSSPTKNAFQGAMSILLFGTQMEWLRRVQTTLPEPYLDEFFHMPQADTFWQGNWTKWNDKITTPPGLYIWSVFVSKIFSLGSHSEMLTPYQLRITSMITLYFLTLSCSFWMRFGCKFSRSGVRLPQLLAIHTFPPLFFFSGLYYTDVLSAFTVICTYALWQAGLQRKGRAKYVVQLLHFMCGLLALGARQTNIFWVAVFTGGLQAVHTVKNQTRVHDPPVADAYFEDFPITIISLVTSAFNALPEMLLDLWPHFGLLASFTAFVVWNGGVVLGDKTNHVASIHLPQMLYLWPFLMFFSWPAVLPQLANPLLLQRTPRLWLIGLVVTSMLAVVHLNTIVHPFLLADNRHYTFYVFKILRLAPWKWYAAVPVYAACAWLSVQALGSKSGFSGGPGVKGSRGRRPSTSSGRGDSIRVEADTNRISFFMVWLLSTALSLITAPLVEPRYFIVPWLMWRLHLPDSEDVLSQDATAASGASNRVRRLLKSFAKQSVWIEIAWYMLINLITCRLFLYHGFEWQQEPDQVQRFMW</sequence>
<feature type="transmembrane region" description="Helical" evidence="16">
    <location>
        <begin position="301"/>
        <end position="319"/>
    </location>
</feature>
<keyword evidence="18" id="KW-1185">Reference proteome</keyword>
<dbReference type="EC" id="2.4.1.256" evidence="4"/>
<evidence type="ECO:0000313" key="17">
    <source>
        <dbReference type="EMBL" id="KAK5957259.1"/>
    </source>
</evidence>
<keyword evidence="9" id="KW-0256">Endoplasmic reticulum</keyword>
<name>A0AAN8I8D8_9EURO</name>
<gene>
    <name evidence="17" type="primary">ALG10</name>
    <name evidence="17" type="ORF">OHC33_001631</name>
</gene>
<comment type="similarity">
    <text evidence="3">Belongs to the ALG10 glucosyltransferase family.</text>
</comment>
<dbReference type="Pfam" id="PF04922">
    <property type="entry name" value="DIE2_ALG10"/>
    <property type="match status" value="1"/>
</dbReference>
<evidence type="ECO:0000256" key="6">
    <source>
        <dbReference type="ARBA" id="ARBA00022676"/>
    </source>
</evidence>
<evidence type="ECO:0000256" key="11">
    <source>
        <dbReference type="ARBA" id="ARBA00023136"/>
    </source>
</evidence>
<feature type="transmembrane region" description="Helical" evidence="16">
    <location>
        <begin position="107"/>
        <end position="126"/>
    </location>
</feature>
<evidence type="ECO:0000256" key="5">
    <source>
        <dbReference type="ARBA" id="ARBA00018512"/>
    </source>
</evidence>
<protein>
    <recommendedName>
        <fullName evidence="5">Dol-P-Glc:Glc(2)Man(9)GlcNAc(2)-PP-Dol alpha-1,2-glucosyltransferase</fullName>
        <ecNumber evidence="4">2.4.1.256</ecNumber>
    </recommendedName>
    <alternativeName>
        <fullName evidence="12">Asparagine-linked glycosylation protein 10</fullName>
    </alternativeName>
</protein>
<feature type="transmembrane region" description="Helical" evidence="16">
    <location>
        <begin position="146"/>
        <end position="173"/>
    </location>
</feature>
<evidence type="ECO:0000256" key="12">
    <source>
        <dbReference type="ARBA" id="ARBA00032069"/>
    </source>
</evidence>
<evidence type="ECO:0000313" key="18">
    <source>
        <dbReference type="Proteomes" id="UP001316803"/>
    </source>
</evidence>
<dbReference type="PANTHER" id="PTHR12989">
    <property type="entry name" value="ALPHA-1,2-GLUCOSYLTRANSFERASE ALG10"/>
    <property type="match status" value="1"/>
</dbReference>
<evidence type="ECO:0000256" key="4">
    <source>
        <dbReference type="ARBA" id="ARBA00011967"/>
    </source>
</evidence>
<feature type="region of interest" description="Disordered" evidence="15">
    <location>
        <begin position="402"/>
        <end position="424"/>
    </location>
</feature>
<keyword evidence="6 17" id="KW-0328">Glycosyltransferase</keyword>